<evidence type="ECO:0000256" key="1">
    <source>
        <dbReference type="SAM" id="MobiDB-lite"/>
    </source>
</evidence>
<sequence length="116" mass="13513">MVEGYLPDPPDPMKVRNSKEQQRRRLQRDMERFLSHGGRIKEVPHGVSGNDPAQPQGKRAFPFSQAPRATRTDISAVAAAIDARKRKTTRPTHKRRPRRKLIYDDFGEPLRWVWDE</sequence>
<evidence type="ECO:0000313" key="3">
    <source>
        <dbReference type="EMBL" id="MBF5053585.1"/>
    </source>
</evidence>
<dbReference type="EMBL" id="ARXR01000018">
    <property type="protein sequence ID" value="MBF5053585.1"/>
    <property type="molecule type" value="Genomic_DNA"/>
</dbReference>
<dbReference type="Pfam" id="PF20661">
    <property type="entry name" value="SutA-RBD"/>
    <property type="match status" value="1"/>
</dbReference>
<protein>
    <recommendedName>
        <fullName evidence="2">Transcriptional regulator SutA RNAP-binding domain-containing protein</fullName>
    </recommendedName>
</protein>
<organism evidence="3 4">
    <name type="scientific">Alloalcanivorax venustensis ISO4</name>
    <dbReference type="NCBI Taxonomy" id="1177184"/>
    <lineage>
        <taxon>Bacteria</taxon>
        <taxon>Pseudomonadati</taxon>
        <taxon>Pseudomonadota</taxon>
        <taxon>Gammaproteobacteria</taxon>
        <taxon>Oceanospirillales</taxon>
        <taxon>Alcanivoracaceae</taxon>
        <taxon>Alloalcanivorax</taxon>
    </lineage>
</organism>
<feature type="compositionally biased region" description="Basic residues" evidence="1">
    <location>
        <begin position="84"/>
        <end position="99"/>
    </location>
</feature>
<feature type="region of interest" description="Disordered" evidence="1">
    <location>
        <begin position="80"/>
        <end position="99"/>
    </location>
</feature>
<evidence type="ECO:0000259" key="2">
    <source>
        <dbReference type="Pfam" id="PF20661"/>
    </source>
</evidence>
<feature type="domain" description="Transcriptional regulator SutA RNAP-binding" evidence="2">
    <location>
        <begin position="18"/>
        <end position="50"/>
    </location>
</feature>
<dbReference type="InterPro" id="IPR049191">
    <property type="entry name" value="SutA_RBD"/>
</dbReference>
<reference evidence="3 4" key="1">
    <citation type="submission" date="2012-09" db="EMBL/GenBank/DDBJ databases">
        <title>Genome Sequence of alkane-degrading Bacterium Alcanivorax venustensis ISO4.</title>
        <authorList>
            <person name="Lai Q."/>
            <person name="Shao Z."/>
        </authorList>
    </citation>
    <scope>NUCLEOTIDE SEQUENCE [LARGE SCALE GENOMIC DNA]</scope>
    <source>
        <strain evidence="3 4">ISO4</strain>
    </source>
</reference>
<accession>A0ABS0AHH2</accession>
<comment type="caution">
    <text evidence="3">The sequence shown here is derived from an EMBL/GenBank/DDBJ whole genome shotgun (WGS) entry which is preliminary data.</text>
</comment>
<feature type="region of interest" description="Disordered" evidence="1">
    <location>
        <begin position="1"/>
        <end position="74"/>
    </location>
</feature>
<feature type="compositionally biased region" description="Basic and acidic residues" evidence="1">
    <location>
        <begin position="11"/>
        <end position="44"/>
    </location>
</feature>
<evidence type="ECO:0000313" key="4">
    <source>
        <dbReference type="Proteomes" id="UP000644441"/>
    </source>
</evidence>
<name>A0ABS0AHH2_9GAMM</name>
<gene>
    <name evidence="3" type="ORF">ISO4_02187</name>
</gene>
<keyword evidence="4" id="KW-1185">Reference proteome</keyword>
<proteinExistence type="predicted"/>
<dbReference type="Proteomes" id="UP000644441">
    <property type="component" value="Unassembled WGS sequence"/>
</dbReference>